<sequence>MKVEEGADVHTGAEGYSIDLLHRFSLCSGGGGFVEKLGYKSPSEETEELELTLGLSLGGRFGIDKSSKRLARSASVAGALPITREEDPGLIPRLSGSFPSIIRTSSLPTETEEEFRKRKEWQSLRRLEAKRRRYEKQRRGMDEVGGQWTRNLVDVQKGLANGRVHVVTQPFVVPSPAATAGHGLVGVARVGEVGSKRKAGIMGVGDYGLVGFGVVTSAEEARRGSSSGSSGGSDSDGRPTQAGSSTSNETKSLASNGLSPEMAFPAVKPPTGILKEGVQDTFPHQDEPENKLKVHGTSLTEDNMPCVFTKGNGPDGIRVGGILYKYGKGEAVRIMCICHGKFLSPAEFVRHAGGGNVANPHRHIFINASSLVSK</sequence>
<name>A0ACB9NRR2_9MYRT</name>
<comment type="caution">
    <text evidence="1">The sequence shown here is derived from an EMBL/GenBank/DDBJ whole genome shotgun (WGS) entry which is preliminary data.</text>
</comment>
<organism evidence="1 2">
    <name type="scientific">Melastoma candidum</name>
    <dbReference type="NCBI Taxonomy" id="119954"/>
    <lineage>
        <taxon>Eukaryota</taxon>
        <taxon>Viridiplantae</taxon>
        <taxon>Streptophyta</taxon>
        <taxon>Embryophyta</taxon>
        <taxon>Tracheophyta</taxon>
        <taxon>Spermatophyta</taxon>
        <taxon>Magnoliopsida</taxon>
        <taxon>eudicotyledons</taxon>
        <taxon>Gunneridae</taxon>
        <taxon>Pentapetalae</taxon>
        <taxon>rosids</taxon>
        <taxon>malvids</taxon>
        <taxon>Myrtales</taxon>
        <taxon>Melastomataceae</taxon>
        <taxon>Melastomatoideae</taxon>
        <taxon>Melastomateae</taxon>
        <taxon>Melastoma</taxon>
    </lineage>
</organism>
<gene>
    <name evidence="1" type="ORF">MLD38_024350</name>
</gene>
<dbReference type="Proteomes" id="UP001057402">
    <property type="component" value="Chromosome 7"/>
</dbReference>
<protein>
    <submittedName>
        <fullName evidence="1">Uncharacterized protein</fullName>
    </submittedName>
</protein>
<evidence type="ECO:0000313" key="2">
    <source>
        <dbReference type="Proteomes" id="UP001057402"/>
    </source>
</evidence>
<accession>A0ACB9NRR2</accession>
<keyword evidence="2" id="KW-1185">Reference proteome</keyword>
<evidence type="ECO:0000313" key="1">
    <source>
        <dbReference type="EMBL" id="KAI4339403.1"/>
    </source>
</evidence>
<proteinExistence type="predicted"/>
<dbReference type="EMBL" id="CM042886">
    <property type="protein sequence ID" value="KAI4339403.1"/>
    <property type="molecule type" value="Genomic_DNA"/>
</dbReference>
<reference evidence="2" key="1">
    <citation type="journal article" date="2023" name="Front. Plant Sci.">
        <title>Chromosomal-level genome assembly of Melastoma candidum provides insights into trichome evolution.</title>
        <authorList>
            <person name="Zhong Y."/>
            <person name="Wu W."/>
            <person name="Sun C."/>
            <person name="Zou P."/>
            <person name="Liu Y."/>
            <person name="Dai S."/>
            <person name="Zhou R."/>
        </authorList>
    </citation>
    <scope>NUCLEOTIDE SEQUENCE [LARGE SCALE GENOMIC DNA]</scope>
</reference>